<name>A0A8S3HV01_9BILA</name>
<feature type="non-terminal residue" evidence="1">
    <location>
        <position position="1"/>
    </location>
</feature>
<protein>
    <submittedName>
        <fullName evidence="1">Uncharacterized protein</fullName>
    </submittedName>
</protein>
<dbReference type="AlphaFoldDB" id="A0A8S3HV01"/>
<dbReference type="Proteomes" id="UP000676336">
    <property type="component" value="Unassembled WGS sequence"/>
</dbReference>
<comment type="caution">
    <text evidence="1">The sequence shown here is derived from an EMBL/GenBank/DDBJ whole genome shotgun (WGS) entry which is preliminary data.</text>
</comment>
<accession>A0A8S3HV01</accession>
<organism evidence="1 2">
    <name type="scientific">Rotaria magnacalcarata</name>
    <dbReference type="NCBI Taxonomy" id="392030"/>
    <lineage>
        <taxon>Eukaryota</taxon>
        <taxon>Metazoa</taxon>
        <taxon>Spiralia</taxon>
        <taxon>Gnathifera</taxon>
        <taxon>Rotifera</taxon>
        <taxon>Eurotatoria</taxon>
        <taxon>Bdelloidea</taxon>
        <taxon>Philodinida</taxon>
        <taxon>Philodinidae</taxon>
        <taxon>Rotaria</taxon>
    </lineage>
</organism>
<dbReference type="EMBL" id="CAJOBI010322180">
    <property type="protein sequence ID" value="CAF5186809.1"/>
    <property type="molecule type" value="Genomic_DNA"/>
</dbReference>
<reference evidence="1" key="1">
    <citation type="submission" date="2021-02" db="EMBL/GenBank/DDBJ databases">
        <authorList>
            <person name="Nowell W R."/>
        </authorList>
    </citation>
    <scope>NUCLEOTIDE SEQUENCE</scope>
</reference>
<sequence length="108" mass="12454">NENEMCGGRFNVYGICEQDLLCYKSNTTPDKNLYEQTGICVKACLKFQCLSTIKNNKTICECINRRVPCNENLYQNTKNTCENQADLHKEHESRFLKATGDLEENTFD</sequence>
<evidence type="ECO:0000313" key="2">
    <source>
        <dbReference type="Proteomes" id="UP000676336"/>
    </source>
</evidence>
<evidence type="ECO:0000313" key="1">
    <source>
        <dbReference type="EMBL" id="CAF5186809.1"/>
    </source>
</evidence>
<dbReference type="Gene3D" id="4.10.40.20">
    <property type="match status" value="1"/>
</dbReference>
<proteinExistence type="predicted"/>
<gene>
    <name evidence="1" type="ORF">SMN809_LOCUS70778</name>
</gene>